<protein>
    <recommendedName>
        <fullName evidence="5">Lipoprotein</fullName>
    </recommendedName>
</protein>
<organism evidence="3 4">
    <name type="scientific">Streptomyces albiflavescens</name>
    <dbReference type="NCBI Taxonomy" id="1623582"/>
    <lineage>
        <taxon>Bacteria</taxon>
        <taxon>Bacillati</taxon>
        <taxon>Actinomycetota</taxon>
        <taxon>Actinomycetes</taxon>
        <taxon>Kitasatosporales</taxon>
        <taxon>Streptomycetaceae</taxon>
        <taxon>Streptomyces</taxon>
    </lineage>
</organism>
<name>A0A917Y5G5_9ACTN</name>
<keyword evidence="4" id="KW-1185">Reference proteome</keyword>
<feature type="region of interest" description="Disordered" evidence="1">
    <location>
        <begin position="24"/>
        <end position="44"/>
    </location>
</feature>
<accession>A0A917Y5G5</accession>
<evidence type="ECO:0000256" key="2">
    <source>
        <dbReference type="SAM" id="SignalP"/>
    </source>
</evidence>
<evidence type="ECO:0000313" key="3">
    <source>
        <dbReference type="EMBL" id="GGN67338.1"/>
    </source>
</evidence>
<keyword evidence="2" id="KW-0732">Signal</keyword>
<proteinExistence type="predicted"/>
<dbReference type="RefSeq" id="WP_189187320.1">
    <property type="nucleotide sequence ID" value="NZ_BMMM01000006.1"/>
</dbReference>
<evidence type="ECO:0000313" key="4">
    <source>
        <dbReference type="Proteomes" id="UP000600365"/>
    </source>
</evidence>
<dbReference type="EMBL" id="BMMM01000006">
    <property type="protein sequence ID" value="GGN67338.1"/>
    <property type="molecule type" value="Genomic_DNA"/>
</dbReference>
<evidence type="ECO:0000256" key="1">
    <source>
        <dbReference type="SAM" id="MobiDB-lite"/>
    </source>
</evidence>
<evidence type="ECO:0008006" key="5">
    <source>
        <dbReference type="Google" id="ProtNLM"/>
    </source>
</evidence>
<dbReference type="AlphaFoldDB" id="A0A917Y5G5"/>
<gene>
    <name evidence="3" type="ORF">GCM10011579_039760</name>
</gene>
<reference evidence="3 4" key="1">
    <citation type="journal article" date="2014" name="Int. J. Syst. Evol. Microbiol.">
        <title>Complete genome sequence of Corynebacterium casei LMG S-19264T (=DSM 44701T), isolated from a smear-ripened cheese.</title>
        <authorList>
            <consortium name="US DOE Joint Genome Institute (JGI-PGF)"/>
            <person name="Walter F."/>
            <person name="Albersmeier A."/>
            <person name="Kalinowski J."/>
            <person name="Ruckert C."/>
        </authorList>
    </citation>
    <scope>NUCLEOTIDE SEQUENCE [LARGE SCALE GENOMIC DNA]</scope>
    <source>
        <strain evidence="3 4">CGMCC 4.7111</strain>
    </source>
</reference>
<feature type="chain" id="PRO_5039005241" description="Lipoprotein" evidence="2">
    <location>
        <begin position="21"/>
        <end position="195"/>
    </location>
</feature>
<feature type="signal peptide" evidence="2">
    <location>
        <begin position="1"/>
        <end position="20"/>
    </location>
</feature>
<dbReference type="Proteomes" id="UP000600365">
    <property type="component" value="Unassembled WGS sequence"/>
</dbReference>
<sequence length="195" mass="20738">MKATRTKGAVVAAAAVLALAGCGSDSDGGSGSKNGASSSPTVQADPYLHAPWRMQVVNLLDALRTPQDGTYRAWMSDSAAHSLSSFDYTPRSAGEPGWDDRDYEGSAMVYPSQLSKTEKNAFFKALTQDDTVIASTLKVTRAELIPQSEDKQDYKFVFKVKTTGGKWLTGRAFGSGGLESAGGQVKALNYDIPKS</sequence>
<dbReference type="PROSITE" id="PS51257">
    <property type="entry name" value="PROKAR_LIPOPROTEIN"/>
    <property type="match status" value="1"/>
</dbReference>
<comment type="caution">
    <text evidence="3">The sequence shown here is derived from an EMBL/GenBank/DDBJ whole genome shotgun (WGS) entry which is preliminary data.</text>
</comment>